<protein>
    <recommendedName>
        <fullName evidence="3">Gamma-glutamylcyclotransferase family protein</fullName>
    </recommendedName>
</protein>
<dbReference type="GO" id="GO:0061929">
    <property type="term" value="F:gamma-glutamylaminecyclotransferase activity"/>
    <property type="evidence" value="ECO:0007669"/>
    <property type="project" value="InterPro"/>
</dbReference>
<dbReference type="Proteomes" id="UP001208570">
    <property type="component" value="Unassembled WGS sequence"/>
</dbReference>
<evidence type="ECO:0000256" key="3">
    <source>
        <dbReference type="RuleBase" id="RU367036"/>
    </source>
</evidence>
<dbReference type="GO" id="GO:0005829">
    <property type="term" value="C:cytosol"/>
    <property type="evidence" value="ECO:0007669"/>
    <property type="project" value="TreeGrafter"/>
</dbReference>
<dbReference type="Pfam" id="PF06094">
    <property type="entry name" value="GGACT"/>
    <property type="match status" value="1"/>
</dbReference>
<gene>
    <name evidence="5" type="ORF">LSH36_811g01086</name>
</gene>
<accession>A0AAD9MUU5</accession>
<evidence type="ECO:0000259" key="4">
    <source>
        <dbReference type="Pfam" id="PF06094"/>
    </source>
</evidence>
<evidence type="ECO:0000256" key="1">
    <source>
        <dbReference type="ARBA" id="ARBA00008861"/>
    </source>
</evidence>
<organism evidence="5 6">
    <name type="scientific">Paralvinella palmiformis</name>
    <dbReference type="NCBI Taxonomy" id="53620"/>
    <lineage>
        <taxon>Eukaryota</taxon>
        <taxon>Metazoa</taxon>
        <taxon>Spiralia</taxon>
        <taxon>Lophotrochozoa</taxon>
        <taxon>Annelida</taxon>
        <taxon>Polychaeta</taxon>
        <taxon>Sedentaria</taxon>
        <taxon>Canalipalpata</taxon>
        <taxon>Terebellida</taxon>
        <taxon>Terebelliformia</taxon>
        <taxon>Alvinellidae</taxon>
        <taxon>Paralvinella</taxon>
    </lineage>
</organism>
<comment type="similarity">
    <text evidence="1 3">Belongs to the gamma-glutamylcyclotransferase family.</text>
</comment>
<comment type="caution">
    <text evidence="5">The sequence shown here is derived from an EMBL/GenBank/DDBJ whole genome shotgun (WGS) entry which is preliminary data.</text>
</comment>
<sequence length="166" mass="18966">MLHRVLVYGTLKKSQPNYYLLEEPPGTCTYIGRAVTVDQWPLVVAGPYKIPYLLDVNGTGKHVCGELFELDDTKLEILDKLERHPLWYTRTPIKVKRITSSDDKPLATQCDPETVDGYIIHRPKTSLLDLKMLDNYDNQDPASSGYILPKDRKSGSWEITDIKETE</sequence>
<dbReference type="InterPro" id="IPR036568">
    <property type="entry name" value="GGCT-like_sf"/>
</dbReference>
<reference evidence="5" key="1">
    <citation type="journal article" date="2023" name="Mol. Biol. Evol.">
        <title>Third-Generation Sequencing Reveals the Adaptive Role of the Epigenome in Three Deep-Sea Polychaetes.</title>
        <authorList>
            <person name="Perez M."/>
            <person name="Aroh O."/>
            <person name="Sun Y."/>
            <person name="Lan Y."/>
            <person name="Juniper S.K."/>
            <person name="Young C.R."/>
            <person name="Angers B."/>
            <person name="Qian P.Y."/>
        </authorList>
    </citation>
    <scope>NUCLEOTIDE SEQUENCE</scope>
    <source>
        <strain evidence="5">P08H-3</strain>
    </source>
</reference>
<evidence type="ECO:0000313" key="5">
    <source>
        <dbReference type="EMBL" id="KAK2143814.1"/>
    </source>
</evidence>
<dbReference type="Gene3D" id="3.10.490.10">
    <property type="entry name" value="Gamma-glutamyl cyclotransferase-like"/>
    <property type="match status" value="1"/>
</dbReference>
<proteinExistence type="inferred from homology"/>
<dbReference type="InterPro" id="IPR013024">
    <property type="entry name" value="GGCT-like"/>
</dbReference>
<dbReference type="PANTHER" id="PTHR12510:SF4">
    <property type="entry name" value="GAMMA-GLUTAMYLAMINECYCLOTRANSFERASE"/>
    <property type="match status" value="1"/>
</dbReference>
<feature type="domain" description="Gamma-glutamylcyclotransferase AIG2-like" evidence="4">
    <location>
        <begin position="5"/>
        <end position="106"/>
    </location>
</feature>
<dbReference type="CDD" id="cd06661">
    <property type="entry name" value="GGCT_like"/>
    <property type="match status" value="1"/>
</dbReference>
<name>A0AAD9MUU5_9ANNE</name>
<dbReference type="InterPro" id="IPR009288">
    <property type="entry name" value="AIG2-like_dom"/>
</dbReference>
<keyword evidence="6" id="KW-1185">Reference proteome</keyword>
<dbReference type="AlphaFoldDB" id="A0AAD9MUU5"/>
<evidence type="ECO:0000256" key="2">
    <source>
        <dbReference type="PIRSR" id="PIRSR639126-1"/>
    </source>
</evidence>
<feature type="active site" description="Proton acceptor" evidence="2">
    <location>
        <position position="82"/>
    </location>
</feature>
<dbReference type="SUPFAM" id="SSF110857">
    <property type="entry name" value="Gamma-glutamyl cyclotransferase-like"/>
    <property type="match status" value="1"/>
</dbReference>
<dbReference type="EMBL" id="JAODUP010000811">
    <property type="protein sequence ID" value="KAK2143814.1"/>
    <property type="molecule type" value="Genomic_DNA"/>
</dbReference>
<dbReference type="PANTHER" id="PTHR12510">
    <property type="entry name" value="TROPONIN C-AKIN-1 PROTEIN"/>
    <property type="match status" value="1"/>
</dbReference>
<dbReference type="InterPro" id="IPR039126">
    <property type="entry name" value="GGACT"/>
</dbReference>
<evidence type="ECO:0000313" key="6">
    <source>
        <dbReference type="Proteomes" id="UP001208570"/>
    </source>
</evidence>